<feature type="region of interest" description="Disordered" evidence="1">
    <location>
        <begin position="1"/>
        <end position="22"/>
    </location>
</feature>
<feature type="region of interest" description="Disordered" evidence="1">
    <location>
        <begin position="467"/>
        <end position="496"/>
    </location>
</feature>
<name>A0A2S8JAY6_RHOOP</name>
<dbReference type="AlphaFoldDB" id="A0A2S8JAY6"/>
<proteinExistence type="predicted"/>
<sequence length="496" mass="54266">MEQPIVPSDFTSRRTSPNLPTTTLSERESAIANTLSMQLSSARPGFYLSDLYYRGMQKMTDLGISIPPELKGLTEVLGWAQIGVEARDERLTVQGFRLPSSTTASEDIWDLWQANNLDEESGLAHLDSLVFGSAYVVVGPGESPGDQPVITVESPLHMTANWNSRKRATTAAFQSYRDDDFTSETYGHQLAVLYLPGSTIHMVQGSKGWVVIDRDDYDNLDGIPVVLMANRASSLQRMGTSDIRESWRNTMDRAARTMLGMEVAREFFAAPQRYILGASEAAFQNSDGDLKTAWETYTGHVLVLEPNEDTERNPEVGTFQTGDPANFTTLLADDRATMAALTGLPPHFFGIYADGNPASADAIRMSDFRLKTIADKITVARGGNWENVVRIALQIRDGKLPADAHRLETDWASTGIPTPNADTDAMQKQVAAGIIPPESDVVLKRLGYSGVERIQIANERKRARGQANLDALVNRTTPTTPTPDEGTPTAAVPDGE</sequence>
<feature type="compositionally biased region" description="Low complexity" evidence="1">
    <location>
        <begin position="476"/>
        <end position="489"/>
    </location>
</feature>
<evidence type="ECO:0000313" key="3">
    <source>
        <dbReference type="Proteomes" id="UP000239290"/>
    </source>
</evidence>
<dbReference type="RefSeq" id="WP_105415300.1">
    <property type="nucleotide sequence ID" value="NZ_PUIO01000015.1"/>
</dbReference>
<gene>
    <name evidence="2" type="ORF">C5613_14845</name>
</gene>
<dbReference type="Pfam" id="PF05133">
    <property type="entry name" value="SPP1_portal"/>
    <property type="match status" value="1"/>
</dbReference>
<protein>
    <submittedName>
        <fullName evidence="2">Phage capsid protein</fullName>
    </submittedName>
</protein>
<dbReference type="InterPro" id="IPR021145">
    <property type="entry name" value="Portal_protein_SPP1_Gp6-like"/>
</dbReference>
<feature type="compositionally biased region" description="Polar residues" evidence="1">
    <location>
        <begin position="9"/>
        <end position="22"/>
    </location>
</feature>
<evidence type="ECO:0000256" key="1">
    <source>
        <dbReference type="SAM" id="MobiDB-lite"/>
    </source>
</evidence>
<reference evidence="3" key="1">
    <citation type="submission" date="2018-02" db="EMBL/GenBank/DDBJ databases">
        <title>Draft genome sequencing of Rhodococcus opacus KU647198.</title>
        <authorList>
            <person name="Zheng B.-X."/>
        </authorList>
    </citation>
    <scope>NUCLEOTIDE SEQUENCE [LARGE SCALE GENOMIC DNA]</scope>
    <source>
        <strain evidence="3">04-OD7</strain>
    </source>
</reference>
<organism evidence="2 3">
    <name type="scientific">Rhodococcus opacus</name>
    <name type="common">Nocardia opaca</name>
    <dbReference type="NCBI Taxonomy" id="37919"/>
    <lineage>
        <taxon>Bacteria</taxon>
        <taxon>Bacillati</taxon>
        <taxon>Actinomycetota</taxon>
        <taxon>Actinomycetes</taxon>
        <taxon>Mycobacteriales</taxon>
        <taxon>Nocardiaceae</taxon>
        <taxon>Rhodococcus</taxon>
    </lineage>
</organism>
<dbReference type="EMBL" id="PUIO01000015">
    <property type="protein sequence ID" value="PQP24155.1"/>
    <property type="molecule type" value="Genomic_DNA"/>
</dbReference>
<comment type="caution">
    <text evidence="2">The sequence shown here is derived from an EMBL/GenBank/DDBJ whole genome shotgun (WGS) entry which is preliminary data.</text>
</comment>
<evidence type="ECO:0000313" key="2">
    <source>
        <dbReference type="EMBL" id="PQP24155.1"/>
    </source>
</evidence>
<dbReference type="Proteomes" id="UP000239290">
    <property type="component" value="Unassembled WGS sequence"/>
</dbReference>
<accession>A0A2S8JAY6</accession>